<dbReference type="Gene3D" id="3.40.710.10">
    <property type="entry name" value="DD-peptidase/beta-lactamase superfamily"/>
    <property type="match status" value="1"/>
</dbReference>
<feature type="domain" description="Beta-lactamase-related" evidence="2">
    <location>
        <begin position="1"/>
        <end position="87"/>
    </location>
</feature>
<dbReference type="EMBL" id="JAAAIN010003583">
    <property type="protein sequence ID" value="KAG0285056.1"/>
    <property type="molecule type" value="Genomic_DNA"/>
</dbReference>
<feature type="non-terminal residue" evidence="3">
    <location>
        <position position="90"/>
    </location>
</feature>
<evidence type="ECO:0000256" key="1">
    <source>
        <dbReference type="ARBA" id="ARBA00038473"/>
    </source>
</evidence>
<organism evidence="3 4">
    <name type="scientific">Linnemannia gamsii</name>
    <dbReference type="NCBI Taxonomy" id="64522"/>
    <lineage>
        <taxon>Eukaryota</taxon>
        <taxon>Fungi</taxon>
        <taxon>Fungi incertae sedis</taxon>
        <taxon>Mucoromycota</taxon>
        <taxon>Mortierellomycotina</taxon>
        <taxon>Mortierellomycetes</taxon>
        <taxon>Mortierellales</taxon>
        <taxon>Mortierellaceae</taxon>
        <taxon>Linnemannia</taxon>
    </lineage>
</organism>
<dbReference type="SUPFAM" id="SSF56601">
    <property type="entry name" value="beta-lactamase/transpeptidase-like"/>
    <property type="match status" value="1"/>
</dbReference>
<dbReference type="PANTHER" id="PTHR22935:SF95">
    <property type="entry name" value="BETA-LACTAMASE-LIKE 1-RELATED"/>
    <property type="match status" value="1"/>
</dbReference>
<dbReference type="OrthoDB" id="5946976at2759"/>
<reference evidence="3" key="1">
    <citation type="journal article" date="2020" name="Fungal Divers.">
        <title>Resolving the Mortierellaceae phylogeny through synthesis of multi-gene phylogenetics and phylogenomics.</title>
        <authorList>
            <person name="Vandepol N."/>
            <person name="Liber J."/>
            <person name="Desiro A."/>
            <person name="Na H."/>
            <person name="Kennedy M."/>
            <person name="Barry K."/>
            <person name="Grigoriev I.V."/>
            <person name="Miller A.N."/>
            <person name="O'Donnell K."/>
            <person name="Stajich J.E."/>
            <person name="Bonito G."/>
        </authorList>
    </citation>
    <scope>NUCLEOTIDE SEQUENCE</scope>
    <source>
        <strain evidence="3">NVP60</strain>
    </source>
</reference>
<sequence length="90" mass="9912">MSLAVLHKNQVIFAEGFGKRSKTDPYTVDTLQPVSSLTKTFTAAAIGELVAEGTLDWDTTPINKYLPDFQLKDPSLTSQITFTDLLAQYS</sequence>
<gene>
    <name evidence="3" type="ORF">BGZ97_007953</name>
</gene>
<dbReference type="Pfam" id="PF00144">
    <property type="entry name" value="Beta-lactamase"/>
    <property type="match status" value="1"/>
</dbReference>
<dbReference type="InterPro" id="IPR012338">
    <property type="entry name" value="Beta-lactam/transpept-like"/>
</dbReference>
<dbReference type="InterPro" id="IPR051478">
    <property type="entry name" value="Beta-lactamase-like_AB/R"/>
</dbReference>
<dbReference type="PANTHER" id="PTHR22935">
    <property type="entry name" value="PENICILLIN-BINDING PROTEIN"/>
    <property type="match status" value="1"/>
</dbReference>
<name>A0A9P6QNX3_9FUNG</name>
<dbReference type="Proteomes" id="UP000823405">
    <property type="component" value="Unassembled WGS sequence"/>
</dbReference>
<accession>A0A9P6QNX3</accession>
<keyword evidence="4" id="KW-1185">Reference proteome</keyword>
<proteinExistence type="inferred from homology"/>
<protein>
    <recommendedName>
        <fullName evidence="2">Beta-lactamase-related domain-containing protein</fullName>
    </recommendedName>
</protein>
<evidence type="ECO:0000313" key="3">
    <source>
        <dbReference type="EMBL" id="KAG0285056.1"/>
    </source>
</evidence>
<dbReference type="AlphaFoldDB" id="A0A9P6QNX3"/>
<evidence type="ECO:0000259" key="2">
    <source>
        <dbReference type="Pfam" id="PF00144"/>
    </source>
</evidence>
<evidence type="ECO:0000313" key="4">
    <source>
        <dbReference type="Proteomes" id="UP000823405"/>
    </source>
</evidence>
<dbReference type="InterPro" id="IPR001466">
    <property type="entry name" value="Beta-lactam-related"/>
</dbReference>
<comment type="similarity">
    <text evidence="1">Belongs to the beta-lactamase family.</text>
</comment>
<comment type="caution">
    <text evidence="3">The sequence shown here is derived from an EMBL/GenBank/DDBJ whole genome shotgun (WGS) entry which is preliminary data.</text>
</comment>